<dbReference type="AlphaFoldDB" id="A0A4Q7UED1"/>
<proteinExistence type="predicted"/>
<protein>
    <submittedName>
        <fullName evidence="1">Uncharacterized protein</fullName>
    </submittedName>
</protein>
<gene>
    <name evidence="1" type="ORF">EV382_0982</name>
</gene>
<evidence type="ECO:0000313" key="2">
    <source>
        <dbReference type="Proteomes" id="UP000293781"/>
    </source>
</evidence>
<dbReference type="OrthoDB" id="3371683at2"/>
<dbReference type="RefSeq" id="WP_130400416.1">
    <property type="nucleotide sequence ID" value="NZ_SHKK01000001.1"/>
</dbReference>
<dbReference type="EMBL" id="SHKK01000001">
    <property type="protein sequence ID" value="RZT77819.1"/>
    <property type="molecule type" value="Genomic_DNA"/>
</dbReference>
<comment type="caution">
    <text evidence="1">The sequence shown here is derived from an EMBL/GenBank/DDBJ whole genome shotgun (WGS) entry which is preliminary data.</text>
</comment>
<evidence type="ECO:0000313" key="1">
    <source>
        <dbReference type="EMBL" id="RZT77819.1"/>
    </source>
</evidence>
<dbReference type="Proteomes" id="UP000293781">
    <property type="component" value="Unassembled WGS sequence"/>
</dbReference>
<organism evidence="1 2">
    <name type="scientific">Micromonospora violae</name>
    <dbReference type="NCBI Taxonomy" id="1278207"/>
    <lineage>
        <taxon>Bacteria</taxon>
        <taxon>Bacillati</taxon>
        <taxon>Actinomycetota</taxon>
        <taxon>Actinomycetes</taxon>
        <taxon>Micromonosporales</taxon>
        <taxon>Micromonosporaceae</taxon>
        <taxon>Micromonospora</taxon>
    </lineage>
</organism>
<keyword evidence="2" id="KW-1185">Reference proteome</keyword>
<name>A0A4Q7UED1_9ACTN</name>
<accession>A0A4Q7UED1</accession>
<reference evidence="1 2" key="1">
    <citation type="submission" date="2019-02" db="EMBL/GenBank/DDBJ databases">
        <title>Sequencing the genomes of 1000 actinobacteria strains.</title>
        <authorList>
            <person name="Klenk H.-P."/>
        </authorList>
    </citation>
    <scope>NUCLEOTIDE SEQUENCE [LARGE SCALE GENOMIC DNA]</scope>
    <source>
        <strain evidence="1 2">DSM 45888</strain>
    </source>
</reference>
<sequence length="201" mass="21296">MDTGAGAIAAGVPDPADLRRRVARGRGLIVVLDETVTMPAATAAARALRVALQPDMTVFASAGRQGSILTVLQLVSDSEAAAVRTALENLVAEFRRVAAALVAEMEAGSSPASDIDADPPESVRYHDATWYLYPHGEHCQFDNAVSGEVVEANIYAPDLVDPYFLLLYAKTSGRHDAVVDACAEGFHDMCRLLDHAGIAYG</sequence>